<dbReference type="InterPro" id="IPR023606">
    <property type="entry name" value="CoA-Trfase_III_dom_1_sf"/>
</dbReference>
<sequence length="417" mass="46475">MLIVFTVINIYKTINYLRRIIMRKALSGLKVLDLTHAYNGPFCTTLLADNGADVIKIESPKGDQCRTWGPLDPKSGESGFYAFLNRNKKGITLNLKTERGKEIFYKMAKEADVVVENFRVGVMEKLGIDYETLKKINPKIIYASGSGFGQYGPLSNRPCYDIVAQSMGGMVNLTGFPEGPPTKVGPSVADNVTGIYLCVGVLMALYNREKTGVGQTVDVAMLDTIFTLLENSIIVNTMTGVVPERQGNIDPSIAPFDIYEVQDGYIAVGVGNDKLWEKFCNLMEKPELINDERFKTNDLRCQNYLPDLKNIIVDWIKIKNKKELEEMFDKAGIPCGPVLNMQEAIDHPHIKAREMMVTIEHPTIGEMYFQGVPIKLSQTPGSVETPAPLLGQHNAEVLKEFGVDEKELKILEEQGII</sequence>
<evidence type="ECO:0000313" key="3">
    <source>
        <dbReference type="Proteomes" id="UP000001412"/>
    </source>
</evidence>
<proteinExistence type="predicted"/>
<organism evidence="2 3">
    <name type="scientific">Clostridium tetani (strain Massachusetts / E88)</name>
    <dbReference type="NCBI Taxonomy" id="212717"/>
    <lineage>
        <taxon>Bacteria</taxon>
        <taxon>Bacillati</taxon>
        <taxon>Bacillota</taxon>
        <taxon>Clostridia</taxon>
        <taxon>Eubacteriales</taxon>
        <taxon>Clostridiaceae</taxon>
        <taxon>Clostridium</taxon>
    </lineage>
</organism>
<dbReference type="STRING" id="212717.CTC_02087"/>
<evidence type="ECO:0000256" key="1">
    <source>
        <dbReference type="ARBA" id="ARBA00022679"/>
    </source>
</evidence>
<dbReference type="EMBL" id="AE015927">
    <property type="protein sequence ID" value="AAO36586.1"/>
    <property type="molecule type" value="Genomic_DNA"/>
</dbReference>
<reference evidence="2 3" key="1">
    <citation type="journal article" date="2003" name="Proc. Natl. Acad. Sci. U.S.A.">
        <title>The genome sequence of Clostridium tetani, the causative agent of tetanus disease.</title>
        <authorList>
            <person name="Brueggemann H."/>
            <person name="Baumer S."/>
            <person name="Fricke W.F."/>
            <person name="Wiezer A."/>
            <person name="Liesegang H."/>
            <person name="Decker I."/>
            <person name="Herzberg C."/>
            <person name="Martinez-Arias R."/>
            <person name="Merkl R."/>
            <person name="Henne A."/>
            <person name="Gottschalk G."/>
        </authorList>
    </citation>
    <scope>NUCLEOTIDE SEQUENCE [LARGE SCALE GENOMIC DNA]</scope>
    <source>
        <strain evidence="3">Massachusetts / E88</strain>
    </source>
</reference>
<dbReference type="Proteomes" id="UP000001412">
    <property type="component" value="Chromosome"/>
</dbReference>
<dbReference type="AlphaFoldDB" id="Q892K9"/>
<dbReference type="SUPFAM" id="SSF89796">
    <property type="entry name" value="CoA-transferase family III (CaiB/BaiF)"/>
    <property type="match status" value="1"/>
</dbReference>
<protein>
    <submittedName>
        <fullName evidence="2">Putative bile acid-inducible operon protein F</fullName>
    </submittedName>
</protein>
<dbReference type="HOGENOM" id="CLU_033975_0_0_9"/>
<gene>
    <name evidence="2" type="ordered locus">CTC_02087</name>
</gene>
<dbReference type="PANTHER" id="PTHR48207:SF3">
    <property type="entry name" value="SUCCINATE--HYDROXYMETHYLGLUTARATE COA-TRANSFERASE"/>
    <property type="match status" value="1"/>
</dbReference>
<keyword evidence="1" id="KW-0808">Transferase</keyword>
<dbReference type="InterPro" id="IPR003673">
    <property type="entry name" value="CoA-Trfase_fam_III"/>
</dbReference>
<dbReference type="Gene3D" id="3.40.50.10540">
    <property type="entry name" value="Crotonobetainyl-coa:carnitine coa-transferase, domain 1"/>
    <property type="match status" value="1"/>
</dbReference>
<evidence type="ECO:0000313" key="2">
    <source>
        <dbReference type="EMBL" id="AAO36586.1"/>
    </source>
</evidence>
<dbReference type="InterPro" id="IPR044855">
    <property type="entry name" value="CoA-Trfase_III_dom3_sf"/>
</dbReference>
<dbReference type="GO" id="GO:0008410">
    <property type="term" value="F:CoA-transferase activity"/>
    <property type="evidence" value="ECO:0007669"/>
    <property type="project" value="TreeGrafter"/>
</dbReference>
<dbReference type="KEGG" id="ctc:CTC_02087"/>
<dbReference type="Pfam" id="PF02515">
    <property type="entry name" value="CoA_transf_3"/>
    <property type="match status" value="1"/>
</dbReference>
<dbReference type="PANTHER" id="PTHR48207">
    <property type="entry name" value="SUCCINATE--HYDROXYMETHYLGLUTARATE COA-TRANSFERASE"/>
    <property type="match status" value="1"/>
</dbReference>
<keyword evidence="3" id="KW-1185">Reference proteome</keyword>
<dbReference type="Gene3D" id="3.30.1540.10">
    <property type="entry name" value="formyl-coa transferase, domain 3"/>
    <property type="match status" value="1"/>
</dbReference>
<name>Q892K9_CLOTE</name>
<accession>Q892K9</accession>
<dbReference type="InterPro" id="IPR050483">
    <property type="entry name" value="CoA-transferase_III_domain"/>
</dbReference>